<reference evidence="1 2" key="1">
    <citation type="submission" date="2019-11" db="EMBL/GenBank/DDBJ databases">
        <title>Strigops habroptila (kakapo) genome, bStrHab1, primary haplotype, v2.</title>
        <authorList>
            <person name="Jarvis E.D."/>
            <person name="Howard J."/>
            <person name="Rhie A."/>
            <person name="Phillippy A."/>
            <person name="Korlach J."/>
            <person name="Digby A."/>
            <person name="Iorns D."/>
            <person name="Eason D."/>
            <person name="Robertson B."/>
            <person name="Raemaekers T."/>
            <person name="Howe K."/>
            <person name="Lewin H."/>
            <person name="Damas J."/>
            <person name="Hastie A."/>
            <person name="Tracey A."/>
            <person name="Chow W."/>
            <person name="Fedrigo O."/>
        </authorList>
    </citation>
    <scope>NUCLEOTIDE SEQUENCE [LARGE SCALE GENOMIC DNA]</scope>
</reference>
<dbReference type="Proteomes" id="UP000472266">
    <property type="component" value="Chromosome 6"/>
</dbReference>
<dbReference type="GeneTree" id="ENSGT01030000235951"/>
<name>A0A672VD86_STRHB</name>
<accession>A0A672VD86</accession>
<organism evidence="1 2">
    <name type="scientific">Strigops habroptila</name>
    <name type="common">Kakapo</name>
    <dbReference type="NCBI Taxonomy" id="2489341"/>
    <lineage>
        <taxon>Eukaryota</taxon>
        <taxon>Metazoa</taxon>
        <taxon>Chordata</taxon>
        <taxon>Craniata</taxon>
        <taxon>Vertebrata</taxon>
        <taxon>Euteleostomi</taxon>
        <taxon>Archelosauria</taxon>
        <taxon>Archosauria</taxon>
        <taxon>Dinosauria</taxon>
        <taxon>Saurischia</taxon>
        <taxon>Theropoda</taxon>
        <taxon>Coelurosauria</taxon>
        <taxon>Aves</taxon>
        <taxon>Neognathae</taxon>
        <taxon>Neoaves</taxon>
        <taxon>Telluraves</taxon>
        <taxon>Australaves</taxon>
        <taxon>Psittaciformes</taxon>
        <taxon>Psittacidae</taxon>
        <taxon>Strigops</taxon>
    </lineage>
</organism>
<proteinExistence type="predicted"/>
<reference evidence="1" key="3">
    <citation type="submission" date="2025-09" db="UniProtKB">
        <authorList>
            <consortium name="Ensembl"/>
        </authorList>
    </citation>
    <scope>IDENTIFICATION</scope>
</reference>
<reference evidence="1" key="2">
    <citation type="submission" date="2025-08" db="UniProtKB">
        <authorList>
            <consortium name="Ensembl"/>
        </authorList>
    </citation>
    <scope>IDENTIFICATION</scope>
</reference>
<evidence type="ECO:0000313" key="2">
    <source>
        <dbReference type="Proteomes" id="UP000472266"/>
    </source>
</evidence>
<dbReference type="AlphaFoldDB" id="A0A672VD86"/>
<protein>
    <submittedName>
        <fullName evidence="1">Uncharacterized protein</fullName>
    </submittedName>
</protein>
<keyword evidence="2" id="KW-1185">Reference proteome</keyword>
<sequence length="151" mass="17174">FCSCFLLSPTFCVKAFSHCGHWKGRSPVCTRRCVWDDCRNSFPQAGHPYLRSPVWERRCRARCEEEMNALPQSAQPCGRSPVCVRLWRTSPEERANALAHTEQRYGFSPSQFDILIPGELHPSSLGTDPGRIALQNNLALLPNSCIMYIYI</sequence>
<dbReference type="InParanoid" id="A0A672VD86"/>
<dbReference type="Ensembl" id="ENSSHBT00005029144.1">
    <property type="protein sequence ID" value="ENSSHBP00005024492.1"/>
    <property type="gene ID" value="ENSSHBG00005020403.1"/>
</dbReference>
<evidence type="ECO:0000313" key="1">
    <source>
        <dbReference type="Ensembl" id="ENSSHBP00005024492.1"/>
    </source>
</evidence>